<accession>A0A438AYF0</accession>
<evidence type="ECO:0000313" key="2">
    <source>
        <dbReference type="EMBL" id="RVW03708.1"/>
    </source>
</evidence>
<dbReference type="AlphaFoldDB" id="A0A438AYF0"/>
<dbReference type="OrthoDB" id="4471483at2"/>
<feature type="signal peptide" evidence="1">
    <location>
        <begin position="1"/>
        <end position="31"/>
    </location>
</feature>
<protein>
    <recommendedName>
        <fullName evidence="4">Glycine zipper family protein</fullName>
    </recommendedName>
</protein>
<evidence type="ECO:0000256" key="1">
    <source>
        <dbReference type="SAM" id="SignalP"/>
    </source>
</evidence>
<dbReference type="Proteomes" id="UP000284333">
    <property type="component" value="Unassembled WGS sequence"/>
</dbReference>
<name>A0A438AYF0_9NOCA</name>
<reference evidence="2 3" key="1">
    <citation type="submission" date="2018-11" db="EMBL/GenBank/DDBJ databases">
        <title>Rhodococcus spongicola sp. nov. and Rhodococcus xishaensis sp. nov. from marine sponges.</title>
        <authorList>
            <person name="Li L."/>
            <person name="Lin H.W."/>
        </authorList>
    </citation>
    <scope>NUCLEOTIDE SEQUENCE [LARGE SCALE GENOMIC DNA]</scope>
    <source>
        <strain evidence="2 3">LHW50502</strain>
    </source>
</reference>
<evidence type="ECO:0000313" key="3">
    <source>
        <dbReference type="Proteomes" id="UP000284333"/>
    </source>
</evidence>
<comment type="caution">
    <text evidence="2">The sequence shown here is derived from an EMBL/GenBank/DDBJ whole genome shotgun (WGS) entry which is preliminary data.</text>
</comment>
<keyword evidence="1" id="KW-0732">Signal</keyword>
<evidence type="ECO:0008006" key="4">
    <source>
        <dbReference type="Google" id="ProtNLM"/>
    </source>
</evidence>
<dbReference type="RefSeq" id="WP_127946858.1">
    <property type="nucleotide sequence ID" value="NZ_RKLN01000003.1"/>
</dbReference>
<organism evidence="2 3">
    <name type="scientific">Rhodococcus spongiicola</name>
    <dbReference type="NCBI Taxonomy" id="2487352"/>
    <lineage>
        <taxon>Bacteria</taxon>
        <taxon>Bacillati</taxon>
        <taxon>Actinomycetota</taxon>
        <taxon>Actinomycetes</taxon>
        <taxon>Mycobacteriales</taxon>
        <taxon>Nocardiaceae</taxon>
        <taxon>Rhodococcus</taxon>
    </lineage>
</organism>
<keyword evidence="3" id="KW-1185">Reference proteome</keyword>
<proteinExistence type="predicted"/>
<gene>
    <name evidence="2" type="ORF">EF834_08900</name>
</gene>
<sequence>MKRRSKKLLRDSAASVLFVVSLGIATGTAQAAPAPGAGQVGSATSASTPLAGNPLIRPVVDKQTAQDNLMREIEIGWANGGSESALMGAGIGFVVGCISVFPAFIAGCTIGAGVGAAIGAINGITAANPDAEPAFYEWLNAAP</sequence>
<dbReference type="EMBL" id="RKLN01000003">
    <property type="protein sequence ID" value="RVW03708.1"/>
    <property type="molecule type" value="Genomic_DNA"/>
</dbReference>
<feature type="chain" id="PRO_5019054576" description="Glycine zipper family protein" evidence="1">
    <location>
        <begin position="32"/>
        <end position="143"/>
    </location>
</feature>